<dbReference type="OrthoDB" id="3694612at2"/>
<dbReference type="RefSeq" id="WP_137812208.1">
    <property type="nucleotide sequence ID" value="NZ_BJFL01000002.1"/>
</dbReference>
<keyword evidence="3" id="KW-1185">Reference proteome</keyword>
<organism evidence="2 3">
    <name type="scientific">Gandjariella thermophila</name>
    <dbReference type="NCBI Taxonomy" id="1931992"/>
    <lineage>
        <taxon>Bacteria</taxon>
        <taxon>Bacillati</taxon>
        <taxon>Actinomycetota</taxon>
        <taxon>Actinomycetes</taxon>
        <taxon>Pseudonocardiales</taxon>
        <taxon>Pseudonocardiaceae</taxon>
        <taxon>Gandjariella</taxon>
    </lineage>
</organism>
<dbReference type="InterPro" id="IPR003594">
    <property type="entry name" value="HATPase_dom"/>
</dbReference>
<reference evidence="3" key="1">
    <citation type="submission" date="2019-04" db="EMBL/GenBank/DDBJ databases">
        <title>Draft genome sequence of Pseudonocardiaceae bacterium SL3-2-4.</title>
        <authorList>
            <person name="Ningsih F."/>
            <person name="Yokota A."/>
            <person name="Sakai Y."/>
            <person name="Nanatani K."/>
            <person name="Yabe S."/>
            <person name="Oetari A."/>
            <person name="Sjamsuridzal W."/>
        </authorList>
    </citation>
    <scope>NUCLEOTIDE SEQUENCE [LARGE SCALE GENOMIC DNA]</scope>
    <source>
        <strain evidence="3">SL3-2-4</strain>
    </source>
</reference>
<sequence length="153" mass="16198">MSVPTIPPDRISVPGTTGERAAHVELRLAADLTWVPVARAVAAELAMRADFDLDAIADFRLAVDEACASMMQLAAPGSHVTCRFQVDADELQVQVSTLSARADALGRQSFGWQLLTALTDAADASVAPPSVGHAGRELRIDLVKRRAPTVGAR</sequence>
<proteinExistence type="predicted"/>
<gene>
    <name evidence="2" type="ORF">GTS_06690</name>
</gene>
<accession>A0A4D4J3G9</accession>
<evidence type="ECO:0000313" key="2">
    <source>
        <dbReference type="EMBL" id="GDY29036.1"/>
    </source>
</evidence>
<dbReference type="AlphaFoldDB" id="A0A4D4J3G9"/>
<dbReference type="Proteomes" id="UP000298860">
    <property type="component" value="Unassembled WGS sequence"/>
</dbReference>
<feature type="domain" description="Histidine kinase/HSP90-like ATPase" evidence="1">
    <location>
        <begin position="29"/>
        <end position="96"/>
    </location>
</feature>
<name>A0A4D4J3G9_9PSEU</name>
<dbReference type="Gene3D" id="3.30.565.10">
    <property type="entry name" value="Histidine kinase-like ATPase, C-terminal domain"/>
    <property type="match status" value="1"/>
</dbReference>
<evidence type="ECO:0000313" key="3">
    <source>
        <dbReference type="Proteomes" id="UP000298860"/>
    </source>
</evidence>
<protein>
    <submittedName>
        <fullName evidence="2">Anti-sigma factor</fullName>
    </submittedName>
</protein>
<evidence type="ECO:0000259" key="1">
    <source>
        <dbReference type="Pfam" id="PF13581"/>
    </source>
</evidence>
<dbReference type="Pfam" id="PF13581">
    <property type="entry name" value="HATPase_c_2"/>
    <property type="match status" value="1"/>
</dbReference>
<dbReference type="EMBL" id="BJFL01000002">
    <property type="protein sequence ID" value="GDY29036.1"/>
    <property type="molecule type" value="Genomic_DNA"/>
</dbReference>
<dbReference type="InterPro" id="IPR036890">
    <property type="entry name" value="HATPase_C_sf"/>
</dbReference>
<comment type="caution">
    <text evidence="2">The sequence shown here is derived from an EMBL/GenBank/DDBJ whole genome shotgun (WGS) entry which is preliminary data.</text>
</comment>